<dbReference type="Proteomes" id="UP000233837">
    <property type="component" value="Unassembled WGS sequence"/>
</dbReference>
<dbReference type="InterPro" id="IPR000225">
    <property type="entry name" value="Armadillo"/>
</dbReference>
<reference evidence="2 3" key="2">
    <citation type="journal article" date="2017" name="Nature">
        <title>The Apostasia genome and the evolution of orchids.</title>
        <authorList>
            <person name="Zhang G.Q."/>
            <person name="Liu K.W."/>
            <person name="Li Z."/>
            <person name="Lohaus R."/>
            <person name="Hsiao Y.Y."/>
            <person name="Niu S.C."/>
            <person name="Wang J.Y."/>
            <person name="Lin Y.C."/>
            <person name="Xu Q."/>
            <person name="Chen L.J."/>
            <person name="Yoshida K."/>
            <person name="Fujiwara S."/>
            <person name="Wang Z.W."/>
            <person name="Zhang Y.Q."/>
            <person name="Mitsuda N."/>
            <person name="Wang M."/>
            <person name="Liu G.H."/>
            <person name="Pecoraro L."/>
            <person name="Huang H.X."/>
            <person name="Xiao X.J."/>
            <person name="Lin M."/>
            <person name="Wu X.Y."/>
            <person name="Wu W.L."/>
            <person name="Chen Y.Y."/>
            <person name="Chang S.B."/>
            <person name="Sakamoto S."/>
            <person name="Ohme-Takagi M."/>
            <person name="Yagi M."/>
            <person name="Zeng S.J."/>
            <person name="Shen C.Y."/>
            <person name="Yeh C.M."/>
            <person name="Luo Y.B."/>
            <person name="Tsai W.C."/>
            <person name="Van de Peer Y."/>
            <person name="Liu Z.J."/>
        </authorList>
    </citation>
    <scope>NUCLEOTIDE SEQUENCE [LARGE SCALE GENOMIC DNA]</scope>
    <source>
        <tissue evidence="2">The whole plant</tissue>
    </source>
</reference>
<feature type="repeat" description="ARM" evidence="1">
    <location>
        <begin position="12"/>
        <end position="54"/>
    </location>
</feature>
<dbReference type="PANTHER" id="PTHR46976">
    <property type="entry name" value="PROTEIN ARABIDILLO 1"/>
    <property type="match status" value="1"/>
</dbReference>
<name>A0A2I0VL64_9ASPA</name>
<dbReference type="PANTHER" id="PTHR46976:SF1">
    <property type="entry name" value="PROTEIN ARABIDILLO 1"/>
    <property type="match status" value="1"/>
</dbReference>
<sequence>MLKLQKQLLTKGGINILAALARFTNRLIAAEAAGGLWNLSIGEEHKIAITEAGGVKAQVDLIFKWLIGIDGVLEHAAGALANLAANEE</sequence>
<dbReference type="InterPro" id="IPR011989">
    <property type="entry name" value="ARM-like"/>
</dbReference>
<accession>A0A2I0VL64</accession>
<dbReference type="SUPFAM" id="SSF48371">
    <property type="entry name" value="ARM repeat"/>
    <property type="match status" value="1"/>
</dbReference>
<feature type="repeat" description="ARM" evidence="1">
    <location>
        <begin position="53"/>
        <end position="88"/>
    </location>
</feature>
<dbReference type="AlphaFoldDB" id="A0A2I0VL64"/>
<proteinExistence type="predicted"/>
<evidence type="ECO:0000313" key="3">
    <source>
        <dbReference type="Proteomes" id="UP000233837"/>
    </source>
</evidence>
<reference evidence="2 3" key="1">
    <citation type="journal article" date="2016" name="Sci. Rep.">
        <title>The Dendrobium catenatum Lindl. genome sequence provides insights into polysaccharide synthase, floral development and adaptive evolution.</title>
        <authorList>
            <person name="Zhang G.Q."/>
            <person name="Xu Q."/>
            <person name="Bian C."/>
            <person name="Tsai W.C."/>
            <person name="Yeh C.M."/>
            <person name="Liu K.W."/>
            <person name="Yoshida K."/>
            <person name="Zhang L.S."/>
            <person name="Chang S.B."/>
            <person name="Chen F."/>
            <person name="Shi Y."/>
            <person name="Su Y.Y."/>
            <person name="Zhang Y.Q."/>
            <person name="Chen L.J."/>
            <person name="Yin Y."/>
            <person name="Lin M."/>
            <person name="Huang H."/>
            <person name="Deng H."/>
            <person name="Wang Z.W."/>
            <person name="Zhu S.L."/>
            <person name="Zhao X."/>
            <person name="Deng C."/>
            <person name="Niu S.C."/>
            <person name="Huang J."/>
            <person name="Wang M."/>
            <person name="Liu G.H."/>
            <person name="Yang H.J."/>
            <person name="Xiao X.J."/>
            <person name="Hsiao Y.Y."/>
            <person name="Wu W.L."/>
            <person name="Chen Y.Y."/>
            <person name="Mitsuda N."/>
            <person name="Ohme-Takagi M."/>
            <person name="Luo Y.B."/>
            <person name="Van de Peer Y."/>
            <person name="Liu Z.J."/>
        </authorList>
    </citation>
    <scope>NUCLEOTIDE SEQUENCE [LARGE SCALE GENOMIC DNA]</scope>
    <source>
        <tissue evidence="2">The whole plant</tissue>
    </source>
</reference>
<protein>
    <submittedName>
        <fullName evidence="2">Protein ARABIDILLO 1</fullName>
    </submittedName>
</protein>
<dbReference type="SMART" id="SM00185">
    <property type="entry name" value="ARM"/>
    <property type="match status" value="2"/>
</dbReference>
<evidence type="ECO:0000256" key="1">
    <source>
        <dbReference type="PROSITE-ProRule" id="PRU00259"/>
    </source>
</evidence>
<organism evidence="2 3">
    <name type="scientific">Dendrobium catenatum</name>
    <dbReference type="NCBI Taxonomy" id="906689"/>
    <lineage>
        <taxon>Eukaryota</taxon>
        <taxon>Viridiplantae</taxon>
        <taxon>Streptophyta</taxon>
        <taxon>Embryophyta</taxon>
        <taxon>Tracheophyta</taxon>
        <taxon>Spermatophyta</taxon>
        <taxon>Magnoliopsida</taxon>
        <taxon>Liliopsida</taxon>
        <taxon>Asparagales</taxon>
        <taxon>Orchidaceae</taxon>
        <taxon>Epidendroideae</taxon>
        <taxon>Malaxideae</taxon>
        <taxon>Dendrobiinae</taxon>
        <taxon>Dendrobium</taxon>
    </lineage>
</organism>
<dbReference type="Gene3D" id="1.25.10.10">
    <property type="entry name" value="Leucine-rich Repeat Variant"/>
    <property type="match status" value="1"/>
</dbReference>
<dbReference type="PROSITE" id="PS50176">
    <property type="entry name" value="ARM_REPEAT"/>
    <property type="match status" value="2"/>
</dbReference>
<gene>
    <name evidence="2" type="primary">FBX5</name>
    <name evidence="2" type="ORF">MA16_Dca025774</name>
</gene>
<evidence type="ECO:0000313" key="2">
    <source>
        <dbReference type="EMBL" id="PKU64156.1"/>
    </source>
</evidence>
<dbReference type="InterPro" id="IPR016024">
    <property type="entry name" value="ARM-type_fold"/>
</dbReference>
<dbReference type="EMBL" id="KZ503432">
    <property type="protein sequence ID" value="PKU64156.1"/>
    <property type="molecule type" value="Genomic_DNA"/>
</dbReference>
<keyword evidence="3" id="KW-1185">Reference proteome</keyword>